<dbReference type="EnsemblPlants" id="Pp3c15_22220V3.1">
    <property type="protein sequence ID" value="Pp3c15_22220V3.1"/>
    <property type="gene ID" value="Pp3c15_22220"/>
</dbReference>
<feature type="signal peptide" evidence="2">
    <location>
        <begin position="1"/>
        <end position="30"/>
    </location>
</feature>
<accession>A0A2K1JE35</accession>
<feature type="compositionally biased region" description="Low complexity" evidence="1">
    <location>
        <begin position="212"/>
        <end position="225"/>
    </location>
</feature>
<name>A0A2K1JE35_PHYPA</name>
<evidence type="ECO:0000313" key="5">
    <source>
        <dbReference type="Proteomes" id="UP000006727"/>
    </source>
</evidence>
<keyword evidence="2" id="KW-0732">Signal</keyword>
<dbReference type="EMBL" id="ABEU02000015">
    <property type="protein sequence ID" value="PNR39797.1"/>
    <property type="molecule type" value="Genomic_DNA"/>
</dbReference>
<feature type="region of interest" description="Disordered" evidence="1">
    <location>
        <begin position="199"/>
        <end position="225"/>
    </location>
</feature>
<evidence type="ECO:0000313" key="3">
    <source>
        <dbReference type="EMBL" id="PNR39797.1"/>
    </source>
</evidence>
<feature type="compositionally biased region" description="Low complexity" evidence="1">
    <location>
        <begin position="338"/>
        <end position="347"/>
    </location>
</feature>
<feature type="chain" id="PRO_5036318953" description="ZF-HD dimerization-type domain-containing protein" evidence="2">
    <location>
        <begin position="31"/>
        <end position="446"/>
    </location>
</feature>
<feature type="compositionally biased region" description="Low complexity" evidence="1">
    <location>
        <begin position="36"/>
        <end position="52"/>
    </location>
</feature>
<dbReference type="Proteomes" id="UP000006727">
    <property type="component" value="Chromosome 15"/>
</dbReference>
<reference evidence="3 5" key="2">
    <citation type="journal article" date="2018" name="Plant J.">
        <title>The Physcomitrella patens chromosome-scale assembly reveals moss genome structure and evolution.</title>
        <authorList>
            <person name="Lang D."/>
            <person name="Ullrich K.K."/>
            <person name="Murat F."/>
            <person name="Fuchs J."/>
            <person name="Jenkins J."/>
            <person name="Haas F.B."/>
            <person name="Piednoel M."/>
            <person name="Gundlach H."/>
            <person name="Van Bel M."/>
            <person name="Meyberg R."/>
            <person name="Vives C."/>
            <person name="Morata J."/>
            <person name="Symeonidi A."/>
            <person name="Hiss M."/>
            <person name="Muchero W."/>
            <person name="Kamisugi Y."/>
            <person name="Saleh O."/>
            <person name="Blanc G."/>
            <person name="Decker E.L."/>
            <person name="van Gessel N."/>
            <person name="Grimwood J."/>
            <person name="Hayes R.D."/>
            <person name="Graham S.W."/>
            <person name="Gunter L.E."/>
            <person name="McDaniel S.F."/>
            <person name="Hoernstein S.N.W."/>
            <person name="Larsson A."/>
            <person name="Li F.W."/>
            <person name="Perroud P.F."/>
            <person name="Phillips J."/>
            <person name="Ranjan P."/>
            <person name="Rokshar D.S."/>
            <person name="Rothfels C.J."/>
            <person name="Schneider L."/>
            <person name="Shu S."/>
            <person name="Stevenson D.W."/>
            <person name="Thummler F."/>
            <person name="Tillich M."/>
            <person name="Villarreal Aguilar J.C."/>
            <person name="Widiez T."/>
            <person name="Wong G.K."/>
            <person name="Wymore A."/>
            <person name="Zhang Y."/>
            <person name="Zimmer A.D."/>
            <person name="Quatrano R.S."/>
            <person name="Mayer K.F.X."/>
            <person name="Goodstein D."/>
            <person name="Casacuberta J.M."/>
            <person name="Vandepoele K."/>
            <person name="Reski R."/>
            <person name="Cuming A.C."/>
            <person name="Tuskan G.A."/>
            <person name="Maumus F."/>
            <person name="Salse J."/>
            <person name="Schmutz J."/>
            <person name="Rensing S.A."/>
        </authorList>
    </citation>
    <scope>NUCLEOTIDE SEQUENCE [LARGE SCALE GENOMIC DNA]</scope>
    <source>
        <strain evidence="4 5">cv. Gransden 2004</strain>
    </source>
</reference>
<reference evidence="3 5" key="1">
    <citation type="journal article" date="2008" name="Science">
        <title>The Physcomitrella genome reveals evolutionary insights into the conquest of land by plants.</title>
        <authorList>
            <person name="Rensing S."/>
            <person name="Lang D."/>
            <person name="Zimmer A."/>
            <person name="Terry A."/>
            <person name="Salamov A."/>
            <person name="Shapiro H."/>
            <person name="Nishiyama T."/>
            <person name="Perroud P.-F."/>
            <person name="Lindquist E."/>
            <person name="Kamisugi Y."/>
            <person name="Tanahashi T."/>
            <person name="Sakakibara K."/>
            <person name="Fujita T."/>
            <person name="Oishi K."/>
            <person name="Shin-I T."/>
            <person name="Kuroki Y."/>
            <person name="Toyoda A."/>
            <person name="Suzuki Y."/>
            <person name="Hashimoto A."/>
            <person name="Yamaguchi K."/>
            <person name="Sugano A."/>
            <person name="Kohara Y."/>
            <person name="Fujiyama A."/>
            <person name="Anterola A."/>
            <person name="Aoki S."/>
            <person name="Ashton N."/>
            <person name="Barbazuk W.B."/>
            <person name="Barker E."/>
            <person name="Bennetzen J."/>
            <person name="Bezanilla M."/>
            <person name="Blankenship R."/>
            <person name="Cho S.H."/>
            <person name="Dutcher S."/>
            <person name="Estelle M."/>
            <person name="Fawcett J.A."/>
            <person name="Gundlach H."/>
            <person name="Hanada K."/>
            <person name="Heyl A."/>
            <person name="Hicks K.A."/>
            <person name="Hugh J."/>
            <person name="Lohr M."/>
            <person name="Mayer K."/>
            <person name="Melkozernov A."/>
            <person name="Murata T."/>
            <person name="Nelson D."/>
            <person name="Pils B."/>
            <person name="Prigge M."/>
            <person name="Reiss B."/>
            <person name="Renner T."/>
            <person name="Rombauts S."/>
            <person name="Rushton P."/>
            <person name="Sanderfoot A."/>
            <person name="Schween G."/>
            <person name="Shiu S.-H."/>
            <person name="Stueber K."/>
            <person name="Theodoulou F.L."/>
            <person name="Tu H."/>
            <person name="Van de Peer Y."/>
            <person name="Verrier P.J."/>
            <person name="Waters E."/>
            <person name="Wood A."/>
            <person name="Yang L."/>
            <person name="Cove D."/>
            <person name="Cuming A."/>
            <person name="Hasebe M."/>
            <person name="Lucas S."/>
            <person name="Mishler D.B."/>
            <person name="Reski R."/>
            <person name="Grigoriev I."/>
            <person name="Quatrano R.S."/>
            <person name="Boore J.L."/>
        </authorList>
    </citation>
    <scope>NUCLEOTIDE SEQUENCE [LARGE SCALE GENOMIC DNA]</scope>
    <source>
        <strain evidence="4 5">cv. Gransden 2004</strain>
    </source>
</reference>
<dbReference type="Gramene" id="Pp3c15_22220V3.1">
    <property type="protein sequence ID" value="Pp3c15_22220V3.1"/>
    <property type="gene ID" value="Pp3c15_22220"/>
</dbReference>
<feature type="region of interest" description="Disordered" evidence="1">
    <location>
        <begin position="36"/>
        <end position="81"/>
    </location>
</feature>
<dbReference type="AlphaFoldDB" id="A0A2K1JE35"/>
<evidence type="ECO:0000256" key="1">
    <source>
        <dbReference type="SAM" id="MobiDB-lite"/>
    </source>
</evidence>
<feature type="region of interest" description="Disordered" evidence="1">
    <location>
        <begin position="283"/>
        <end position="347"/>
    </location>
</feature>
<organism evidence="3">
    <name type="scientific">Physcomitrium patens</name>
    <name type="common">Spreading-leaved earth moss</name>
    <name type="synonym">Physcomitrella patens</name>
    <dbReference type="NCBI Taxonomy" id="3218"/>
    <lineage>
        <taxon>Eukaryota</taxon>
        <taxon>Viridiplantae</taxon>
        <taxon>Streptophyta</taxon>
        <taxon>Embryophyta</taxon>
        <taxon>Bryophyta</taxon>
        <taxon>Bryophytina</taxon>
        <taxon>Bryopsida</taxon>
        <taxon>Funariidae</taxon>
        <taxon>Funariales</taxon>
        <taxon>Funariaceae</taxon>
        <taxon>Physcomitrium</taxon>
    </lineage>
</organism>
<keyword evidence="5" id="KW-1185">Reference proteome</keyword>
<evidence type="ECO:0000313" key="4">
    <source>
        <dbReference type="EnsemblPlants" id="Pp3c15_22220V3.1"/>
    </source>
</evidence>
<protein>
    <recommendedName>
        <fullName evidence="6">ZF-HD dimerization-type domain-containing protein</fullName>
    </recommendedName>
</protein>
<proteinExistence type="predicted"/>
<feature type="compositionally biased region" description="Pro residues" evidence="1">
    <location>
        <begin position="53"/>
        <end position="72"/>
    </location>
</feature>
<sequence>MTTIHHLIHRPTPLRFQSLLSLPFLPCTTALLQGSPITKPTSPLSPSTYSSPPLRPPHPPKPTNLNTPPTPAPHNNHAHLQHQLHNHSAQPLLIQTSQPSEPCTSPPCHAIPPHPRSAHTAPLSPPALCLQSPHAPSNLLRSSHSSVLIRNTPITVTTSPPPDPPSCISAPVRHHSTPDTTPYHYHFTTLRAYPQCTQTAPRSHHTTPPILAHSHTASSPTAATSHLRASSSRIFASNSLLGGYCGKLDGSFDFFQYSSDGEPHNLKILCSCSTCHHTPMPQPTPLQHAPHIPHTPPPSLTTHSPRLPALPPTRPLATHSPHRSPLCTPMQRPRLLHSHTPTTTSPHNTLLRTYRHLMHRSIFIYPPKPPPPDYAAYRPSTVSVNAATKHFPTSVRPGMMGFPASSSASMHPVLQRSTATPYSVAPSSSSGGRYHNVTTRLVRGCF</sequence>
<evidence type="ECO:0000256" key="2">
    <source>
        <dbReference type="SAM" id="SignalP"/>
    </source>
</evidence>
<evidence type="ECO:0008006" key="6">
    <source>
        <dbReference type="Google" id="ProtNLM"/>
    </source>
</evidence>
<reference evidence="4" key="3">
    <citation type="submission" date="2020-12" db="UniProtKB">
        <authorList>
            <consortium name="EnsemblPlants"/>
        </authorList>
    </citation>
    <scope>IDENTIFICATION</scope>
</reference>
<gene>
    <name evidence="3" type="ORF">PHYPA_020077</name>
</gene>